<gene>
    <name evidence="2" type="ORF">HMPREF9450_01180</name>
</gene>
<reference evidence="2 3" key="1">
    <citation type="submission" date="2011-08" db="EMBL/GenBank/DDBJ databases">
        <title>The Genome Sequence of Alistipes indistinctus YIT 12060.</title>
        <authorList>
            <consortium name="The Broad Institute Genome Sequencing Platform"/>
            <person name="Earl A."/>
            <person name="Ward D."/>
            <person name="Feldgarden M."/>
            <person name="Gevers D."/>
            <person name="Morotomi M."/>
            <person name="Young S.K."/>
            <person name="Zeng Q."/>
            <person name="Gargeya S."/>
            <person name="Fitzgerald M."/>
            <person name="Haas B."/>
            <person name="Abouelleil A."/>
            <person name="Alvarado L."/>
            <person name="Arachchi H.M."/>
            <person name="Berlin A."/>
            <person name="Brown A."/>
            <person name="Chapman S.B."/>
            <person name="Chen Z."/>
            <person name="Dunbar C."/>
            <person name="Freedman E."/>
            <person name="Gearin G."/>
            <person name="Gellesch M."/>
            <person name="Goldberg J."/>
            <person name="Griggs A."/>
            <person name="Gujja S."/>
            <person name="Heiman D."/>
            <person name="Howarth C."/>
            <person name="Larson L."/>
            <person name="Lui A."/>
            <person name="MacDonald P.J.P."/>
            <person name="Montmayeur A."/>
            <person name="Murphy C."/>
            <person name="Neiman D."/>
            <person name="Pearson M."/>
            <person name="Priest M."/>
            <person name="Roberts A."/>
            <person name="Saif S."/>
            <person name="Shea T."/>
            <person name="Shenoy N."/>
            <person name="Sisk P."/>
            <person name="Stolte C."/>
            <person name="Sykes S."/>
            <person name="Wortman J."/>
            <person name="Nusbaum C."/>
            <person name="Birren B."/>
        </authorList>
    </citation>
    <scope>NUCLEOTIDE SEQUENCE [LARGE SCALE GENOMIC DNA]</scope>
    <source>
        <strain evidence="2 3">YIT 12060</strain>
    </source>
</reference>
<name>G5H8C0_9BACT</name>
<evidence type="ECO:0000256" key="1">
    <source>
        <dbReference type="SAM" id="Phobius"/>
    </source>
</evidence>
<organism evidence="2 3">
    <name type="scientific">Alistipes indistinctus YIT 12060</name>
    <dbReference type="NCBI Taxonomy" id="742725"/>
    <lineage>
        <taxon>Bacteria</taxon>
        <taxon>Pseudomonadati</taxon>
        <taxon>Bacteroidota</taxon>
        <taxon>Bacteroidia</taxon>
        <taxon>Bacteroidales</taxon>
        <taxon>Rikenellaceae</taxon>
        <taxon>Alistipes</taxon>
    </lineage>
</organism>
<dbReference type="GeneID" id="92815791"/>
<dbReference type="OrthoDB" id="9784298at2"/>
<accession>G5H8C0</accession>
<comment type="caution">
    <text evidence="2">The sequence shown here is derived from an EMBL/GenBank/DDBJ whole genome shotgun (WGS) entry which is preliminary data.</text>
</comment>
<feature type="transmembrane region" description="Helical" evidence="1">
    <location>
        <begin position="6"/>
        <end position="23"/>
    </location>
</feature>
<dbReference type="eggNOG" id="COG2738">
    <property type="taxonomic scope" value="Bacteria"/>
</dbReference>
<dbReference type="STRING" id="742725.HMPREF9450_01180"/>
<feature type="transmembrane region" description="Helical" evidence="1">
    <location>
        <begin position="117"/>
        <end position="140"/>
    </location>
</feature>
<protein>
    <recommendedName>
        <fullName evidence="4">Zinc metallopeptidase</fullName>
    </recommendedName>
</protein>
<dbReference type="PANTHER" id="PTHR36434">
    <property type="entry name" value="MEMBRANE PROTEASE YUGP-RELATED"/>
    <property type="match status" value="1"/>
</dbReference>
<dbReference type="PANTHER" id="PTHR36434:SF1">
    <property type="entry name" value="MEMBRANE PROTEASE YUGP-RELATED"/>
    <property type="match status" value="1"/>
</dbReference>
<dbReference type="HOGENOM" id="CLU_084406_0_0_10"/>
<dbReference type="Proteomes" id="UP000006008">
    <property type="component" value="Unassembled WGS sequence"/>
</dbReference>
<feature type="transmembrane region" description="Helical" evidence="1">
    <location>
        <begin position="146"/>
        <end position="167"/>
    </location>
</feature>
<dbReference type="PATRIC" id="fig|742725.3.peg.1250"/>
<sequence length="225" mass="24601">MWNPGFILIIVIAVVGMIVQARLQSVFKKYSQVMFPGGLTGREVAEKMLHDNGIYDVKVTATQGHLTDHYNPATKTVNLSESVYNSNSVSAAAVAAHECGHAVQHARDYAPLKMRSALVPIVQFSSMWSTWVIIAGILLINTFPALFWVGIAMIALSALFSLVTLPVEYNASARAMDWLESTHTLQGAQVAQAREALSWAARTYLVAALSAIATLIYYLGFARRN</sequence>
<dbReference type="RefSeq" id="WP_009133986.1">
    <property type="nucleotide sequence ID" value="NZ_CP102250.1"/>
</dbReference>
<keyword evidence="1" id="KW-0812">Transmembrane</keyword>
<evidence type="ECO:0008006" key="4">
    <source>
        <dbReference type="Google" id="ProtNLM"/>
    </source>
</evidence>
<dbReference type="EMBL" id="ADLD01000011">
    <property type="protein sequence ID" value="EHB92315.1"/>
    <property type="molecule type" value="Genomic_DNA"/>
</dbReference>
<dbReference type="InterPro" id="IPR007395">
    <property type="entry name" value="Zn_peptidase_2"/>
</dbReference>
<dbReference type="Pfam" id="PF04298">
    <property type="entry name" value="Zn_peptidase_2"/>
    <property type="match status" value="1"/>
</dbReference>
<evidence type="ECO:0000313" key="2">
    <source>
        <dbReference type="EMBL" id="EHB92315.1"/>
    </source>
</evidence>
<feature type="transmembrane region" description="Helical" evidence="1">
    <location>
        <begin position="204"/>
        <end position="221"/>
    </location>
</feature>
<evidence type="ECO:0000313" key="3">
    <source>
        <dbReference type="Proteomes" id="UP000006008"/>
    </source>
</evidence>
<keyword evidence="1" id="KW-1133">Transmembrane helix</keyword>
<keyword evidence="1" id="KW-0472">Membrane</keyword>
<proteinExistence type="predicted"/>
<dbReference type="AlphaFoldDB" id="G5H8C0"/>
<keyword evidence="3" id="KW-1185">Reference proteome</keyword>